<sequence>MVILAALFISGWLAVSVIGTMAYFRGEQSKPIHMRNWNSDSFDRLSLALTGVPVDYSQRVPAYSMDAYRSQNFSN</sequence>
<dbReference type="Pfam" id="PF26637">
    <property type="entry name" value="DUF8210"/>
    <property type="match status" value="1"/>
</dbReference>
<keyword evidence="1" id="KW-1133">Transmembrane helix</keyword>
<dbReference type="InterPro" id="IPR058095">
    <property type="entry name" value="Psb35-like"/>
</dbReference>
<comment type="caution">
    <text evidence="2">The sequence shown here is derived from an EMBL/GenBank/DDBJ whole genome shotgun (WGS) entry which is preliminary data.</text>
</comment>
<gene>
    <name evidence="2" type="ORF">NIES46_19250</name>
</gene>
<proteinExistence type="predicted"/>
<keyword evidence="3" id="KW-1185">Reference proteome</keyword>
<evidence type="ECO:0000313" key="2">
    <source>
        <dbReference type="EMBL" id="GCE93873.1"/>
    </source>
</evidence>
<dbReference type="RefSeq" id="WP_006618790.1">
    <property type="nucleotide sequence ID" value="NZ_BIMW01000080.1"/>
</dbReference>
<dbReference type="EMBL" id="BIMW01000080">
    <property type="protein sequence ID" value="GCE93873.1"/>
    <property type="molecule type" value="Genomic_DNA"/>
</dbReference>
<reference evidence="2 3" key="1">
    <citation type="journal article" date="2019" name="J Genomics">
        <title>The Draft Genome of a Hydrogen-producing Cyanobacterium, Arthrospira platensis NIES-46.</title>
        <authorList>
            <person name="Suzuki S."/>
            <person name="Yamaguchi H."/>
            <person name="Kawachi M."/>
        </authorList>
    </citation>
    <scope>NUCLEOTIDE SEQUENCE [LARGE SCALE GENOMIC DNA]</scope>
    <source>
        <strain evidence="2 3">NIES-46</strain>
    </source>
</reference>
<organism evidence="2 3">
    <name type="scientific">Limnospira platensis NIES-46</name>
    <dbReference type="NCBI Taxonomy" id="1236695"/>
    <lineage>
        <taxon>Bacteria</taxon>
        <taxon>Bacillati</taxon>
        <taxon>Cyanobacteriota</taxon>
        <taxon>Cyanophyceae</taxon>
        <taxon>Oscillatoriophycideae</taxon>
        <taxon>Oscillatoriales</taxon>
        <taxon>Sirenicapillariaceae</taxon>
        <taxon>Limnospira</taxon>
    </lineage>
</organism>
<accession>A0A5M3T2C2</accession>
<feature type="transmembrane region" description="Helical" evidence="1">
    <location>
        <begin position="6"/>
        <end position="24"/>
    </location>
</feature>
<keyword evidence="1" id="KW-0472">Membrane</keyword>
<dbReference type="InterPro" id="IPR058523">
    <property type="entry name" value="DUF8210"/>
</dbReference>
<evidence type="ECO:0000313" key="3">
    <source>
        <dbReference type="Proteomes" id="UP000326169"/>
    </source>
</evidence>
<evidence type="ECO:0000256" key="1">
    <source>
        <dbReference type="SAM" id="Phobius"/>
    </source>
</evidence>
<name>A0A5M3T2C2_LIMPL</name>
<dbReference type="GeneID" id="301682780"/>
<protein>
    <submittedName>
        <fullName evidence="2">Uncharacterized protein</fullName>
    </submittedName>
</protein>
<keyword evidence="1" id="KW-0812">Transmembrane</keyword>
<dbReference type="NCBIfam" id="NF047380">
    <property type="entry name" value="photo_II_xxx"/>
    <property type="match status" value="1"/>
</dbReference>
<dbReference type="Proteomes" id="UP000326169">
    <property type="component" value="Unassembled WGS sequence"/>
</dbReference>